<evidence type="ECO:0000313" key="2">
    <source>
        <dbReference type="Proteomes" id="UP000031971"/>
    </source>
</evidence>
<keyword evidence="1" id="KW-0808">Transferase</keyword>
<dbReference type="Pfam" id="PF01042">
    <property type="entry name" value="Ribonuc_L-PSP"/>
    <property type="match status" value="1"/>
</dbReference>
<organism evidence="1 2">
    <name type="scientific">Paramagnetospirillum magnetotacticum MS-1</name>
    <dbReference type="NCBI Taxonomy" id="272627"/>
    <lineage>
        <taxon>Bacteria</taxon>
        <taxon>Pseudomonadati</taxon>
        <taxon>Pseudomonadota</taxon>
        <taxon>Alphaproteobacteria</taxon>
        <taxon>Rhodospirillales</taxon>
        <taxon>Magnetospirillaceae</taxon>
        <taxon>Paramagnetospirillum</taxon>
    </lineage>
</organism>
<dbReference type="PANTHER" id="PTHR43857">
    <property type="entry name" value="BLR7761 PROTEIN"/>
    <property type="match status" value="1"/>
</dbReference>
<keyword evidence="2" id="KW-1185">Reference proteome</keyword>
<dbReference type="STRING" id="272627.CCC_01651"/>
<protein>
    <submittedName>
        <fullName evidence="1">Acetyltransferase</fullName>
    </submittedName>
</protein>
<dbReference type="InterPro" id="IPR006175">
    <property type="entry name" value="YjgF/YER057c/UK114"/>
</dbReference>
<dbReference type="GO" id="GO:0016740">
    <property type="term" value="F:transferase activity"/>
    <property type="evidence" value="ECO:0007669"/>
    <property type="project" value="UniProtKB-KW"/>
</dbReference>
<dbReference type="EMBL" id="JXSL01000034">
    <property type="protein sequence ID" value="KIL96785.1"/>
    <property type="molecule type" value="Genomic_DNA"/>
</dbReference>
<dbReference type="SUPFAM" id="SSF55298">
    <property type="entry name" value="YjgF-like"/>
    <property type="match status" value="1"/>
</dbReference>
<accession>A0A0C2YQ42</accession>
<dbReference type="RefSeq" id="WP_009867653.1">
    <property type="nucleotide sequence ID" value="NZ_JXSL01000034.1"/>
</dbReference>
<sequence>MTRKLISSGSSFEEVAGYSRAVAQDPWVFVSGTSGFKDGQIADGVVAQAEQCIATIAGALEQAGSSLKDVVRVKAYITEAAFFEQIAPVLGKAFKGIRPANTTIVCGLVDPRMKVEIEVTALKA</sequence>
<dbReference type="Proteomes" id="UP000031971">
    <property type="component" value="Unassembled WGS sequence"/>
</dbReference>
<gene>
    <name evidence="1" type="ORF">CCC_01651</name>
</gene>
<proteinExistence type="predicted"/>
<dbReference type="PANTHER" id="PTHR43857:SF1">
    <property type="entry name" value="YJGH FAMILY PROTEIN"/>
    <property type="match status" value="1"/>
</dbReference>
<dbReference type="OrthoDB" id="9783572at2"/>
<evidence type="ECO:0000313" key="1">
    <source>
        <dbReference type="EMBL" id="KIL96785.1"/>
    </source>
</evidence>
<name>A0A0C2YQ42_PARME</name>
<dbReference type="CDD" id="cd06154">
    <property type="entry name" value="YjgF_YER057c_UK114_like_6"/>
    <property type="match status" value="1"/>
</dbReference>
<dbReference type="AlphaFoldDB" id="A0A0C2YQ42"/>
<reference evidence="1 2" key="1">
    <citation type="submission" date="2015-01" db="EMBL/GenBank/DDBJ databases">
        <title>Genome Sequence of Magnetospirillum magnetotacticum Strain MS-1.</title>
        <authorList>
            <person name="Marinov G.K."/>
            <person name="Smalley M.D."/>
            <person name="DeSalvo G."/>
        </authorList>
    </citation>
    <scope>NUCLEOTIDE SEQUENCE [LARGE SCALE GENOMIC DNA]</scope>
    <source>
        <strain evidence="1 2">MS-1</strain>
    </source>
</reference>
<dbReference type="InterPro" id="IPR035959">
    <property type="entry name" value="RutC-like_sf"/>
</dbReference>
<dbReference type="Gene3D" id="3.30.1330.40">
    <property type="entry name" value="RutC-like"/>
    <property type="match status" value="1"/>
</dbReference>
<comment type="caution">
    <text evidence="1">The sequence shown here is derived from an EMBL/GenBank/DDBJ whole genome shotgun (WGS) entry which is preliminary data.</text>
</comment>